<keyword evidence="7 9" id="KW-1133">Transmembrane helix</keyword>
<reference evidence="11 12" key="1">
    <citation type="submission" date="2020-08" db="EMBL/GenBank/DDBJ databases">
        <title>Acidobacteriota in marine sediments use diverse sulfur dissimilation pathways.</title>
        <authorList>
            <person name="Wasmund K."/>
        </authorList>
    </citation>
    <scope>NUCLEOTIDE SEQUENCE [LARGE SCALE GENOMIC DNA]</scope>
    <source>
        <strain evidence="11">MAG AM4</strain>
    </source>
</reference>
<evidence type="ECO:0000256" key="1">
    <source>
        <dbReference type="ARBA" id="ARBA00004141"/>
    </source>
</evidence>
<dbReference type="InterPro" id="IPR000595">
    <property type="entry name" value="cNMP-bd_dom"/>
</dbReference>
<dbReference type="InterPro" id="IPR036259">
    <property type="entry name" value="MFS_trans_sf"/>
</dbReference>
<feature type="transmembrane region" description="Helical" evidence="9">
    <location>
        <begin position="87"/>
        <end position="106"/>
    </location>
</feature>
<comment type="similarity">
    <text evidence="2 9">Belongs to the ADP/ATP translocase tlc family.</text>
</comment>
<dbReference type="SUPFAM" id="SSF103473">
    <property type="entry name" value="MFS general substrate transporter"/>
    <property type="match status" value="1"/>
</dbReference>
<feature type="transmembrane region" description="Helical" evidence="9">
    <location>
        <begin position="300"/>
        <end position="326"/>
    </location>
</feature>
<protein>
    <recommendedName>
        <fullName evidence="9">ADP,ATP carrier protein</fullName>
    </recommendedName>
</protein>
<evidence type="ECO:0000256" key="7">
    <source>
        <dbReference type="ARBA" id="ARBA00022989"/>
    </source>
</evidence>
<accession>A0A8J6XZ74</accession>
<dbReference type="SMART" id="SM00100">
    <property type="entry name" value="cNMP"/>
    <property type="match status" value="1"/>
</dbReference>
<dbReference type="CDD" id="cd00038">
    <property type="entry name" value="CAP_ED"/>
    <property type="match status" value="1"/>
</dbReference>
<evidence type="ECO:0000256" key="6">
    <source>
        <dbReference type="ARBA" id="ARBA00022840"/>
    </source>
</evidence>
<proteinExistence type="inferred from homology"/>
<dbReference type="GO" id="GO:0016020">
    <property type="term" value="C:membrane"/>
    <property type="evidence" value="ECO:0007669"/>
    <property type="project" value="UniProtKB-SubCell"/>
</dbReference>
<feature type="transmembrane region" description="Helical" evidence="9">
    <location>
        <begin position="377"/>
        <end position="407"/>
    </location>
</feature>
<dbReference type="InterPro" id="IPR004667">
    <property type="entry name" value="ADP_ATP_car_bac_type"/>
</dbReference>
<keyword evidence="3 9" id="KW-0813">Transport</keyword>
<dbReference type="Gene3D" id="1.25.10.10">
    <property type="entry name" value="Leucine-rich Repeat Variant"/>
    <property type="match status" value="1"/>
</dbReference>
<dbReference type="InterPro" id="IPR018490">
    <property type="entry name" value="cNMP-bd_dom_sf"/>
</dbReference>
<feature type="domain" description="Cyclic nucleotide-binding" evidence="10">
    <location>
        <begin position="935"/>
        <end position="1050"/>
    </location>
</feature>
<feature type="transmembrane region" description="Helical" evidence="9">
    <location>
        <begin position="112"/>
        <end position="136"/>
    </location>
</feature>
<feature type="transmembrane region" description="Helical" evidence="9">
    <location>
        <begin position="20"/>
        <end position="39"/>
    </location>
</feature>
<keyword evidence="5 9" id="KW-0547">Nucleotide-binding</keyword>
<evidence type="ECO:0000256" key="8">
    <source>
        <dbReference type="ARBA" id="ARBA00023136"/>
    </source>
</evidence>
<dbReference type="Pfam" id="PF00027">
    <property type="entry name" value="cNMP_binding"/>
    <property type="match status" value="1"/>
</dbReference>
<dbReference type="PANTHER" id="PTHR31187:SF1">
    <property type="entry name" value="ADP,ATP CARRIER PROTEIN 1"/>
    <property type="match status" value="1"/>
</dbReference>
<dbReference type="EMBL" id="JACXWD010000012">
    <property type="protein sequence ID" value="MBD3867547.1"/>
    <property type="molecule type" value="Genomic_DNA"/>
</dbReference>
<evidence type="ECO:0000256" key="5">
    <source>
        <dbReference type="ARBA" id="ARBA00022741"/>
    </source>
</evidence>
<dbReference type="Gene3D" id="2.60.120.10">
    <property type="entry name" value="Jelly Rolls"/>
    <property type="match status" value="1"/>
</dbReference>
<keyword evidence="8 9" id="KW-0472">Membrane</keyword>
<feature type="transmembrane region" description="Helical" evidence="9">
    <location>
        <begin position="59"/>
        <end position="78"/>
    </location>
</feature>
<feature type="transmembrane region" description="Helical" evidence="9">
    <location>
        <begin position="178"/>
        <end position="197"/>
    </location>
</feature>
<evidence type="ECO:0000313" key="11">
    <source>
        <dbReference type="EMBL" id="MBD3867547.1"/>
    </source>
</evidence>
<dbReference type="PROSITE" id="PS50042">
    <property type="entry name" value="CNMP_BINDING_3"/>
    <property type="match status" value="1"/>
</dbReference>
<sequence length="1056" mass="116142">MADQVKQYLLRISALKPGEAGKTLLLGLYLFLVIATYLIAKSVRDGLFLDRYGAFKLPYVIIGIAVAVGIFVAVYIRLARRIEPTRLVVGTLVLFISNLVLFWWMIRAGVGWVYPTIYIWAGMYGAIAPAQVWTLANDVFTTRQAKRTFGIVGSGGILGAIFGSYLTREFALRIGTTSLLLIMALLLLLAAIVVLALSRHRIAADAREGRSAAPRHMMDSLKLISASPHLRLIAGLVFITALATTMADFQFKAVAVEKLAGDPDRLTAFFGTFYGTVGVLSFVVQFLITSRLLRRLGLGGSILLLPLALFAASILLIPTMALYAAVMLKGSDAAMKHSVDRSTRELAYLPVDRRIKIHVKSAIDMVVDRLGDGTGGVILLVLISLFGFGLRGVIYANLVFIVAWLFIAVRLRASYLRELSRSIREGRIEIGSWDEALAGSEMLDALGDALESGDQPRVLAALDLVARNPSWDFRQVLNRLATKGCEEVRARATAILLRPEEPDLPVGIAGTFQEEDRALFSECIDFMAADGFEEKEALANTILRRAGGSARGVWVALMLRRLGDEFLPFGRALLEHLAHADSTTSSREAAATAIGMMPLSSDLSALLPDLLQDREQQVVEAAASSAGAIGSDSMLRLLVEQLGRQAGRLAARQAFLARGDEVIPMLTECIREPALPMAIRRHIPSLLGAIGSERAVCALLTVLDDPERSLSSAAREALYRHRLPRPEIPLVSRQRVEDKAMELARRYRDLGTHLEEVRLVSDGDPAARALLVDTLEEARGRERNALFQVLSLYYPPADIQNCRRSMQEHDMERRSNAEELMDNLSPGRLWHAILPILYPETAVRRKERHTGPGPDLEQSLAALARDPDPWISACALNLAAGGGHNRLVEIARERDMHPDYRVREAARRTGGGGQNMVTESAGVFDKIMALKNVDLFSGAPTEQLSLIAALARIVEFPEGAELCRQNDPAGDLFIVLSGSASLLRDGETRGRLITGEALGTWGLFEDEPRQVTVQAVEPMQVLRIDRWGFDQLLFEHPEVSRSLIRLMVKRLRNMTR</sequence>
<keyword evidence="6 9" id="KW-0067">ATP-binding</keyword>
<dbReference type="Proteomes" id="UP000648239">
    <property type="component" value="Unassembled WGS sequence"/>
</dbReference>
<evidence type="ECO:0000256" key="9">
    <source>
        <dbReference type="RuleBase" id="RU363121"/>
    </source>
</evidence>
<feature type="transmembrane region" description="Helical" evidence="9">
    <location>
        <begin position="267"/>
        <end position="288"/>
    </location>
</feature>
<dbReference type="AlphaFoldDB" id="A0A8J6XZ74"/>
<evidence type="ECO:0000256" key="4">
    <source>
        <dbReference type="ARBA" id="ARBA00022692"/>
    </source>
</evidence>
<evidence type="ECO:0000259" key="10">
    <source>
        <dbReference type="PROSITE" id="PS50042"/>
    </source>
</evidence>
<evidence type="ECO:0000313" key="12">
    <source>
        <dbReference type="Proteomes" id="UP000648239"/>
    </source>
</evidence>
<dbReference type="InterPro" id="IPR014710">
    <property type="entry name" value="RmlC-like_jellyroll"/>
</dbReference>
<dbReference type="Gene3D" id="1.20.1250.20">
    <property type="entry name" value="MFS general substrate transporter like domains"/>
    <property type="match status" value="1"/>
</dbReference>
<organism evidence="11 12">
    <name type="scientific">Candidatus Polarisedimenticola svalbardensis</name>
    <dbReference type="NCBI Taxonomy" id="2886004"/>
    <lineage>
        <taxon>Bacteria</taxon>
        <taxon>Pseudomonadati</taxon>
        <taxon>Acidobacteriota</taxon>
        <taxon>Candidatus Polarisedimenticolia</taxon>
        <taxon>Candidatus Polarisedimenticolales</taxon>
        <taxon>Candidatus Polarisedimenticolaceae</taxon>
        <taxon>Candidatus Polarisedimenticola</taxon>
    </lineage>
</organism>
<dbReference type="Pfam" id="PF03219">
    <property type="entry name" value="TLC"/>
    <property type="match status" value="1"/>
</dbReference>
<gene>
    <name evidence="11" type="ORF">IFK94_05430</name>
</gene>
<evidence type="ECO:0000256" key="3">
    <source>
        <dbReference type="ARBA" id="ARBA00022448"/>
    </source>
</evidence>
<dbReference type="GO" id="GO:0005471">
    <property type="term" value="F:ATP:ADP antiporter activity"/>
    <property type="evidence" value="ECO:0007669"/>
    <property type="project" value="InterPro"/>
</dbReference>
<dbReference type="InterPro" id="IPR016024">
    <property type="entry name" value="ARM-type_fold"/>
</dbReference>
<feature type="transmembrane region" description="Helical" evidence="9">
    <location>
        <begin position="230"/>
        <end position="247"/>
    </location>
</feature>
<feature type="transmembrane region" description="Helical" evidence="9">
    <location>
        <begin position="148"/>
        <end position="166"/>
    </location>
</feature>
<comment type="caution">
    <text evidence="11">The sequence shown here is derived from an EMBL/GenBank/DDBJ whole genome shotgun (WGS) entry which is preliminary data.</text>
</comment>
<keyword evidence="4 9" id="KW-0812">Transmembrane</keyword>
<dbReference type="GO" id="GO:0005524">
    <property type="term" value="F:ATP binding"/>
    <property type="evidence" value="ECO:0007669"/>
    <property type="project" value="UniProtKB-KW"/>
</dbReference>
<dbReference type="SUPFAM" id="SSF51206">
    <property type="entry name" value="cAMP-binding domain-like"/>
    <property type="match status" value="1"/>
</dbReference>
<dbReference type="SUPFAM" id="SSF48371">
    <property type="entry name" value="ARM repeat"/>
    <property type="match status" value="2"/>
</dbReference>
<comment type="subcellular location">
    <subcellularLocation>
        <location evidence="1 9">Membrane</location>
        <topology evidence="1 9">Multi-pass membrane protein</topology>
    </subcellularLocation>
</comment>
<dbReference type="InterPro" id="IPR011989">
    <property type="entry name" value="ARM-like"/>
</dbReference>
<evidence type="ECO:0000256" key="2">
    <source>
        <dbReference type="ARBA" id="ARBA00007127"/>
    </source>
</evidence>
<name>A0A8J6XZ74_9BACT</name>
<dbReference type="PANTHER" id="PTHR31187">
    <property type="match status" value="1"/>
</dbReference>